<evidence type="ECO:0000256" key="8">
    <source>
        <dbReference type="ARBA" id="ARBA00023014"/>
    </source>
</evidence>
<dbReference type="GO" id="GO:0030976">
    <property type="term" value="F:thiamine pyrophosphate binding"/>
    <property type="evidence" value="ECO:0007669"/>
    <property type="project" value="InterPro"/>
</dbReference>
<dbReference type="Pfam" id="PF12367">
    <property type="entry name" value="PFO_beta_C"/>
    <property type="match status" value="1"/>
</dbReference>
<keyword evidence="6" id="KW-0560">Oxidoreductase</keyword>
<comment type="caution">
    <text evidence="12">The sequence shown here is derived from an EMBL/GenBank/DDBJ whole genome shotgun (WGS) entry which is preliminary data.</text>
</comment>
<accession>A0A7C6EB64</accession>
<dbReference type="GO" id="GO:0051536">
    <property type="term" value="F:iron-sulfur cluster binding"/>
    <property type="evidence" value="ECO:0007669"/>
    <property type="project" value="UniProtKB-KW"/>
</dbReference>
<evidence type="ECO:0000256" key="5">
    <source>
        <dbReference type="ARBA" id="ARBA00022842"/>
    </source>
</evidence>
<dbReference type="InterPro" id="IPR029061">
    <property type="entry name" value="THDP-binding"/>
</dbReference>
<feature type="domain" description="Thiamine pyrophosphate enzyme TPP-binding" evidence="10">
    <location>
        <begin position="52"/>
        <end position="195"/>
    </location>
</feature>
<sequence length="286" mass="31984">MGRLIDYESKDPIAWCPGCGNFGILEAVKLALADLNLEPYQVLIVSGIGQAAKLPHYLRCNTFNGLHGRTLPVTTAAKITNHKLTVIAVSGDGDAYGEGGNHFLHALRRNIDITYLVHNNQVYGLTKGQASPTSDLGFVTKTTPLGTISAPINPLALAIMMDAGFVARGFAGEIKHLTWLIKEGIQHKGFSLIDILQPCVSFNKVNTFKWYKYRIYKVNEDPKYDPTNQNLALKKSMEWGDRIPIGIIYRSNRKSYNEQLPVIKEMPLVEQKISTDKFKKLLEEFY</sequence>
<dbReference type="AlphaFoldDB" id="A0A7C6EB64"/>
<keyword evidence="7" id="KW-0408">Iron</keyword>
<dbReference type="PANTHER" id="PTHR48084">
    <property type="entry name" value="2-OXOGLUTARATE OXIDOREDUCTASE SUBUNIT KORB-RELATED"/>
    <property type="match status" value="1"/>
</dbReference>
<dbReference type="InterPro" id="IPR011896">
    <property type="entry name" value="OFOB"/>
</dbReference>
<keyword evidence="4" id="KW-0479">Metal-binding</keyword>
<evidence type="ECO:0000256" key="7">
    <source>
        <dbReference type="ARBA" id="ARBA00023004"/>
    </source>
</evidence>
<evidence type="ECO:0000256" key="1">
    <source>
        <dbReference type="ARBA" id="ARBA00001946"/>
    </source>
</evidence>
<dbReference type="InterPro" id="IPR032686">
    <property type="entry name" value="PFO_beta_C"/>
</dbReference>
<keyword evidence="5" id="KW-0460">Magnesium</keyword>
<dbReference type="GO" id="GO:0016625">
    <property type="term" value="F:oxidoreductase activity, acting on the aldehyde or oxo group of donors, iron-sulfur protein as acceptor"/>
    <property type="evidence" value="ECO:0007669"/>
    <property type="project" value="UniProtKB-ARBA"/>
</dbReference>
<feature type="domain" description="Pyruvate ferredoxin oxidoreductase beta subunit C-terminal" evidence="11">
    <location>
        <begin position="199"/>
        <end position="265"/>
    </location>
</feature>
<evidence type="ECO:0000256" key="2">
    <source>
        <dbReference type="ARBA" id="ARBA00001964"/>
    </source>
</evidence>
<dbReference type="SUPFAM" id="SSF52518">
    <property type="entry name" value="Thiamin diphosphate-binding fold (THDP-binding)"/>
    <property type="match status" value="1"/>
</dbReference>
<comment type="cofactor">
    <cofactor evidence="3">
        <name>[4Fe-4S] cluster</name>
        <dbReference type="ChEBI" id="CHEBI:49883"/>
    </cofactor>
</comment>
<dbReference type="PANTHER" id="PTHR48084:SF4">
    <property type="entry name" value="2-OXOGLUTARATE OXIDOREDUCTASE SUBUNIT KORB"/>
    <property type="match status" value="1"/>
</dbReference>
<organism evidence="12">
    <name type="scientific">candidate division WOR-3 bacterium</name>
    <dbReference type="NCBI Taxonomy" id="2052148"/>
    <lineage>
        <taxon>Bacteria</taxon>
        <taxon>Bacteria division WOR-3</taxon>
    </lineage>
</organism>
<reference evidence="12" key="1">
    <citation type="journal article" date="2020" name="mSystems">
        <title>Genome- and Community-Level Interaction Insights into Carbon Utilization and Element Cycling Functions of Hydrothermarchaeota in Hydrothermal Sediment.</title>
        <authorList>
            <person name="Zhou Z."/>
            <person name="Liu Y."/>
            <person name="Xu W."/>
            <person name="Pan J."/>
            <person name="Luo Z.H."/>
            <person name="Li M."/>
        </authorList>
    </citation>
    <scope>NUCLEOTIDE SEQUENCE [LARGE SCALE GENOMIC DNA]</scope>
    <source>
        <strain evidence="12">SpSt-876</strain>
    </source>
</reference>
<dbReference type="Gene3D" id="3.40.50.970">
    <property type="match status" value="1"/>
</dbReference>
<comment type="cofactor">
    <cofactor evidence="1">
        <name>Mg(2+)</name>
        <dbReference type="ChEBI" id="CHEBI:18420"/>
    </cofactor>
</comment>
<evidence type="ECO:0000256" key="3">
    <source>
        <dbReference type="ARBA" id="ARBA00001966"/>
    </source>
</evidence>
<evidence type="ECO:0000313" key="12">
    <source>
        <dbReference type="EMBL" id="HHS52698.1"/>
    </source>
</evidence>
<evidence type="ECO:0000256" key="9">
    <source>
        <dbReference type="ARBA" id="ARBA00023052"/>
    </source>
</evidence>
<dbReference type="InterPro" id="IPR051457">
    <property type="entry name" value="2-oxoacid:Fd_oxidoreductase"/>
</dbReference>
<dbReference type="EMBL" id="DTLI01000177">
    <property type="protein sequence ID" value="HHS52698.1"/>
    <property type="molecule type" value="Genomic_DNA"/>
</dbReference>
<dbReference type="NCBIfam" id="TIGR02177">
    <property type="entry name" value="PorB_KorB"/>
    <property type="match status" value="1"/>
</dbReference>
<comment type="cofactor">
    <cofactor evidence="2">
        <name>thiamine diphosphate</name>
        <dbReference type="ChEBI" id="CHEBI:58937"/>
    </cofactor>
</comment>
<evidence type="ECO:0000256" key="4">
    <source>
        <dbReference type="ARBA" id="ARBA00022723"/>
    </source>
</evidence>
<dbReference type="Pfam" id="PF02775">
    <property type="entry name" value="TPP_enzyme_C"/>
    <property type="match status" value="1"/>
</dbReference>
<gene>
    <name evidence="12" type="ORF">ENW73_07540</name>
</gene>
<protein>
    <submittedName>
        <fullName evidence="12">2-oxoacid:ferredoxin oxidoreductase subunit beta</fullName>
    </submittedName>
</protein>
<name>A0A7C6EB64_UNCW3</name>
<dbReference type="GO" id="GO:0046872">
    <property type="term" value="F:metal ion binding"/>
    <property type="evidence" value="ECO:0007669"/>
    <property type="project" value="UniProtKB-KW"/>
</dbReference>
<keyword evidence="8" id="KW-0411">Iron-sulfur</keyword>
<evidence type="ECO:0000259" key="11">
    <source>
        <dbReference type="Pfam" id="PF12367"/>
    </source>
</evidence>
<proteinExistence type="predicted"/>
<dbReference type="InterPro" id="IPR011766">
    <property type="entry name" value="TPP_enzyme_TPP-bd"/>
</dbReference>
<keyword evidence="9" id="KW-0786">Thiamine pyrophosphate</keyword>
<dbReference type="CDD" id="cd03375">
    <property type="entry name" value="TPP_OGFOR"/>
    <property type="match status" value="1"/>
</dbReference>
<evidence type="ECO:0000256" key="6">
    <source>
        <dbReference type="ARBA" id="ARBA00023002"/>
    </source>
</evidence>
<evidence type="ECO:0000259" key="10">
    <source>
        <dbReference type="Pfam" id="PF02775"/>
    </source>
</evidence>
<dbReference type="GO" id="GO:0045333">
    <property type="term" value="P:cellular respiration"/>
    <property type="evidence" value="ECO:0007669"/>
    <property type="project" value="UniProtKB-ARBA"/>
</dbReference>